<evidence type="ECO:0000313" key="6">
    <source>
        <dbReference type="Proteomes" id="UP000434036"/>
    </source>
</evidence>
<name>A0A6N8UDL9_9FIRM</name>
<dbReference type="SUPFAM" id="SSF52540">
    <property type="entry name" value="P-loop containing nucleoside triphosphate hydrolases"/>
    <property type="match status" value="1"/>
</dbReference>
<reference evidence="5 6" key="2">
    <citation type="submission" date="2020-01" db="EMBL/GenBank/DDBJ databases">
        <title>Clostridiaceae sp. nov. isolated from the gut of human by culturomics.</title>
        <authorList>
            <person name="Chang Y."/>
        </authorList>
    </citation>
    <scope>NUCLEOTIDE SEQUENCE [LARGE SCALE GENOMIC DNA]</scope>
    <source>
        <strain evidence="5 6">DONG20-135</strain>
    </source>
</reference>
<evidence type="ECO:0000313" key="5">
    <source>
        <dbReference type="EMBL" id="MXQ73537.1"/>
    </source>
</evidence>
<dbReference type="Proteomes" id="UP000434036">
    <property type="component" value="Unassembled WGS sequence"/>
</dbReference>
<dbReference type="NCBIfam" id="TIGR01978">
    <property type="entry name" value="sufC"/>
    <property type="match status" value="1"/>
</dbReference>
<keyword evidence="2" id="KW-0547">Nucleotide-binding</keyword>
<dbReference type="EMBL" id="WUUQ01000002">
    <property type="protein sequence ID" value="MXQ73537.1"/>
    <property type="molecule type" value="Genomic_DNA"/>
</dbReference>
<accession>A0A6N8UDL9</accession>
<keyword evidence="3" id="KW-0067">ATP-binding</keyword>
<dbReference type="SMART" id="SM00382">
    <property type="entry name" value="AAA"/>
    <property type="match status" value="1"/>
</dbReference>
<dbReference type="InterPro" id="IPR003439">
    <property type="entry name" value="ABC_transporter-like_ATP-bd"/>
</dbReference>
<proteinExistence type="inferred from homology"/>
<comment type="similarity">
    <text evidence="1">Belongs to the ABC transporter superfamily. Ycf16 family.</text>
</comment>
<organism evidence="5 6">
    <name type="scientific">Copranaerobaculum intestinale</name>
    <dbReference type="NCBI Taxonomy" id="2692629"/>
    <lineage>
        <taxon>Bacteria</taxon>
        <taxon>Bacillati</taxon>
        <taxon>Bacillota</taxon>
        <taxon>Erysipelotrichia</taxon>
        <taxon>Erysipelotrichales</taxon>
        <taxon>Erysipelotrichaceae</taxon>
        <taxon>Copranaerobaculum</taxon>
    </lineage>
</organism>
<dbReference type="PROSITE" id="PS50893">
    <property type="entry name" value="ABC_TRANSPORTER_2"/>
    <property type="match status" value="1"/>
</dbReference>
<reference evidence="5 6" key="1">
    <citation type="submission" date="2019-12" db="EMBL/GenBank/DDBJ databases">
        <authorList>
            <person name="Yang R."/>
        </authorList>
    </citation>
    <scope>NUCLEOTIDE SEQUENCE [LARGE SCALE GENOMIC DNA]</scope>
    <source>
        <strain evidence="5 6">DONG20-135</strain>
    </source>
</reference>
<dbReference type="AlphaFoldDB" id="A0A6N8UDL9"/>
<dbReference type="Pfam" id="PF00005">
    <property type="entry name" value="ABC_tran"/>
    <property type="match status" value="1"/>
</dbReference>
<protein>
    <submittedName>
        <fullName evidence="5">Fe-S cluster assembly ATPase SufC</fullName>
    </submittedName>
</protein>
<sequence length="273" mass="30566">MSELLIHNLHVDVDGKEILKGLNLHVKSGEIHALMGPNGNGKSTLLAAVMGHPRYHVSEGEILLDGNNVLDMDVDERSRAGLFLGMQYPAEVPGVTNSDFLRAAMNAREERPVSLYKFIKEMEKTIGDLQMKPDLAHRFLNEGFSGGEKKRNEIVQMKMLHPSIAMLDEIDSGLDVDALKVVADAIVDMYQKEELGLIIVSHYERFYQLLNPTHAHVLIDGKIVMEGDHELVSRIDEQGYDWIIEELGITLDEQEEKPQPRMSLGSCAVKKEA</sequence>
<evidence type="ECO:0000256" key="1">
    <source>
        <dbReference type="ARBA" id="ARBA00006216"/>
    </source>
</evidence>
<dbReference type="GO" id="GO:0016887">
    <property type="term" value="F:ATP hydrolysis activity"/>
    <property type="evidence" value="ECO:0007669"/>
    <property type="project" value="InterPro"/>
</dbReference>
<evidence type="ECO:0000256" key="2">
    <source>
        <dbReference type="ARBA" id="ARBA00022741"/>
    </source>
</evidence>
<evidence type="ECO:0000259" key="4">
    <source>
        <dbReference type="PROSITE" id="PS50893"/>
    </source>
</evidence>
<gene>
    <name evidence="5" type="primary">sufC</name>
    <name evidence="5" type="ORF">GSF08_06270</name>
</gene>
<dbReference type="InterPro" id="IPR003593">
    <property type="entry name" value="AAA+_ATPase"/>
</dbReference>
<dbReference type="Gene3D" id="3.40.50.300">
    <property type="entry name" value="P-loop containing nucleotide triphosphate hydrolases"/>
    <property type="match status" value="1"/>
</dbReference>
<dbReference type="PANTHER" id="PTHR43204">
    <property type="entry name" value="ABC TRANSPORTER I FAMILY MEMBER 6, CHLOROPLASTIC"/>
    <property type="match status" value="1"/>
</dbReference>
<dbReference type="GO" id="GO:0005524">
    <property type="term" value="F:ATP binding"/>
    <property type="evidence" value="ECO:0007669"/>
    <property type="project" value="UniProtKB-KW"/>
</dbReference>
<dbReference type="InterPro" id="IPR010230">
    <property type="entry name" value="FeS-cluster_ATPase_SufC"/>
</dbReference>
<dbReference type="RefSeq" id="WP_160624978.1">
    <property type="nucleotide sequence ID" value="NZ_WUUQ01000002.1"/>
</dbReference>
<dbReference type="PANTHER" id="PTHR43204:SF1">
    <property type="entry name" value="ABC TRANSPORTER I FAMILY MEMBER 6, CHLOROPLASTIC"/>
    <property type="match status" value="1"/>
</dbReference>
<dbReference type="CDD" id="cd03217">
    <property type="entry name" value="ABC_FeS_Assembly"/>
    <property type="match status" value="1"/>
</dbReference>
<dbReference type="InterPro" id="IPR027417">
    <property type="entry name" value="P-loop_NTPase"/>
</dbReference>
<comment type="caution">
    <text evidence="5">The sequence shown here is derived from an EMBL/GenBank/DDBJ whole genome shotgun (WGS) entry which is preliminary data.</text>
</comment>
<evidence type="ECO:0000256" key="3">
    <source>
        <dbReference type="ARBA" id="ARBA00022840"/>
    </source>
</evidence>
<feature type="domain" description="ABC transporter" evidence="4">
    <location>
        <begin position="4"/>
        <end position="245"/>
    </location>
</feature>
<keyword evidence="6" id="KW-1185">Reference proteome</keyword>